<dbReference type="RefSeq" id="WP_214155300.1">
    <property type="nucleotide sequence ID" value="NZ_JAHBAY010000003.1"/>
</dbReference>
<comment type="caution">
    <text evidence="3">The sequence shown here is derived from an EMBL/GenBank/DDBJ whole genome shotgun (WGS) entry which is preliminary data.</text>
</comment>
<evidence type="ECO:0000256" key="2">
    <source>
        <dbReference type="SAM" id="SignalP"/>
    </source>
</evidence>
<dbReference type="PROSITE" id="PS51257">
    <property type="entry name" value="PROKAR_LIPOPROTEIN"/>
    <property type="match status" value="1"/>
</dbReference>
<accession>A0ABS5TD51</accession>
<keyword evidence="4" id="KW-1185">Reference proteome</keyword>
<feature type="signal peptide" evidence="2">
    <location>
        <begin position="1"/>
        <end position="32"/>
    </location>
</feature>
<reference evidence="3 4" key="1">
    <citation type="submission" date="2021-05" db="EMBL/GenBank/DDBJ databases">
        <title>Kineosporia and Streptomyces sp. nov. two new marine actinobacteria isolated from Coral.</title>
        <authorList>
            <person name="Buangrab K."/>
            <person name="Sutthacheep M."/>
            <person name="Yeemin T."/>
            <person name="Harunari E."/>
            <person name="Igarashi Y."/>
            <person name="Kanchanasin P."/>
            <person name="Tanasupawat S."/>
            <person name="Phongsopitanun W."/>
        </authorList>
    </citation>
    <scope>NUCLEOTIDE SEQUENCE [LARGE SCALE GENOMIC DNA]</scope>
    <source>
        <strain evidence="3 4">J2-2</strain>
    </source>
</reference>
<evidence type="ECO:0000313" key="4">
    <source>
        <dbReference type="Proteomes" id="UP001197247"/>
    </source>
</evidence>
<dbReference type="Proteomes" id="UP001197247">
    <property type="component" value="Unassembled WGS sequence"/>
</dbReference>
<sequence>MPSRRHVTQVLTALGLGAAVLLTACTSGGSGAEPAPTQTTSGADTVSEAGKGAACEQYRDLSEQVESASAEVQGITVSSEEDGKKVTELMSRVSDLTEKADAAYALCYAEGVSPSASAAP</sequence>
<evidence type="ECO:0000313" key="3">
    <source>
        <dbReference type="EMBL" id="MBT0769007.1"/>
    </source>
</evidence>
<organism evidence="3 4">
    <name type="scientific">Kineosporia corallincola</name>
    <dbReference type="NCBI Taxonomy" id="2835133"/>
    <lineage>
        <taxon>Bacteria</taxon>
        <taxon>Bacillati</taxon>
        <taxon>Actinomycetota</taxon>
        <taxon>Actinomycetes</taxon>
        <taxon>Kineosporiales</taxon>
        <taxon>Kineosporiaceae</taxon>
        <taxon>Kineosporia</taxon>
    </lineage>
</organism>
<keyword evidence="2" id="KW-0732">Signal</keyword>
<gene>
    <name evidence="3" type="ORF">KIH74_08720</name>
</gene>
<evidence type="ECO:0000256" key="1">
    <source>
        <dbReference type="SAM" id="MobiDB-lite"/>
    </source>
</evidence>
<name>A0ABS5TD51_9ACTN</name>
<feature type="region of interest" description="Disordered" evidence="1">
    <location>
        <begin position="27"/>
        <end position="62"/>
    </location>
</feature>
<proteinExistence type="predicted"/>
<feature type="chain" id="PRO_5045920355" description="Secreted protein" evidence="2">
    <location>
        <begin position="33"/>
        <end position="120"/>
    </location>
</feature>
<evidence type="ECO:0008006" key="5">
    <source>
        <dbReference type="Google" id="ProtNLM"/>
    </source>
</evidence>
<dbReference type="EMBL" id="JAHBAY010000003">
    <property type="protein sequence ID" value="MBT0769007.1"/>
    <property type="molecule type" value="Genomic_DNA"/>
</dbReference>
<protein>
    <recommendedName>
        <fullName evidence="5">Secreted protein</fullName>
    </recommendedName>
</protein>